<gene>
    <name evidence="2" type="ORF">ABHF33_11040</name>
</gene>
<name>A0AAU7F7F7_9NEIS</name>
<accession>A0AAU7F7F7</accession>
<organism evidence="2">
    <name type="scientific">Chitinibacter mangrovi</name>
    <dbReference type="NCBI Taxonomy" id="3153927"/>
    <lineage>
        <taxon>Bacteria</taxon>
        <taxon>Pseudomonadati</taxon>
        <taxon>Pseudomonadota</taxon>
        <taxon>Betaproteobacteria</taxon>
        <taxon>Neisseriales</taxon>
        <taxon>Chitinibacteraceae</taxon>
        <taxon>Chitinibacter</taxon>
    </lineage>
</organism>
<dbReference type="KEGG" id="cmav:ABHF33_11040"/>
<dbReference type="AlphaFoldDB" id="A0AAU7F7F7"/>
<protein>
    <submittedName>
        <fullName evidence="2">Uncharacterized protein</fullName>
    </submittedName>
</protein>
<proteinExistence type="predicted"/>
<reference evidence="2" key="1">
    <citation type="submission" date="2024-05" db="EMBL/GenBank/DDBJ databases">
        <authorList>
            <person name="Yang L."/>
            <person name="Pan L."/>
        </authorList>
    </citation>
    <scope>NUCLEOTIDE SEQUENCE</scope>
    <source>
        <strain evidence="2">FCG-7</strain>
    </source>
</reference>
<sequence>MENALYIVSISVLCLLLYVGWQIRKTRRHSEQRFSESEPLEDSARFALDTREIRNDIALISRRRSQSGWH</sequence>
<keyword evidence="1" id="KW-0472">Membrane</keyword>
<evidence type="ECO:0000256" key="1">
    <source>
        <dbReference type="SAM" id="Phobius"/>
    </source>
</evidence>
<keyword evidence="1" id="KW-1133">Transmembrane helix</keyword>
<dbReference type="RefSeq" id="WP_348944021.1">
    <property type="nucleotide sequence ID" value="NZ_CP157355.1"/>
</dbReference>
<keyword evidence="1" id="KW-0812">Transmembrane</keyword>
<dbReference type="EMBL" id="CP157355">
    <property type="protein sequence ID" value="XBL99605.1"/>
    <property type="molecule type" value="Genomic_DNA"/>
</dbReference>
<feature type="transmembrane region" description="Helical" evidence="1">
    <location>
        <begin position="6"/>
        <end position="23"/>
    </location>
</feature>
<evidence type="ECO:0000313" key="2">
    <source>
        <dbReference type="EMBL" id="XBL99605.1"/>
    </source>
</evidence>